<dbReference type="AlphaFoldDB" id="A0A381FB13"/>
<evidence type="ECO:0000256" key="1">
    <source>
        <dbReference type="SAM" id="SignalP"/>
    </source>
</evidence>
<sequence length="267" mass="31068">MKELISMMFLLSCFLSKAQNNVGGATTNIVCRYQVQFLKDTLNVESKTNEIMALQIGGNISLYKSEQKRKTDSLRHESIKNSMQNAQDKKSVVIDFSKIPKVNLVHEVYKNGDDLVIFDNIIKDQYFYPANKKIDWKINVETKQIAGYTCQKATGQYNNRFYTAWFTKEIPISEGPYTFKGLPGLILEVYDTNKYFFISLISIQRLNEEIIPMNRAIKTTYNDFKKKRREVNDNPIAELQKLSNNPISKEVKDKVIENRKRKNNYLD</sequence>
<feature type="chain" id="PRO_5044586926" evidence="1">
    <location>
        <begin position="19"/>
        <end position="267"/>
    </location>
</feature>
<dbReference type="NCBIfam" id="TIGR01200">
    <property type="entry name" value="GLPGLI"/>
    <property type="match status" value="1"/>
</dbReference>
<dbReference type="GeneID" id="303673603"/>
<dbReference type="RefSeq" id="WP_076563092.1">
    <property type="nucleotide sequence ID" value="NZ_CP033929.1"/>
</dbReference>
<name>A0A381FB13_9FLAO</name>
<evidence type="ECO:0000313" key="5">
    <source>
        <dbReference type="Proteomes" id="UP000255231"/>
    </source>
</evidence>
<protein>
    <submittedName>
        <fullName evidence="3">GLPGLI family protein</fullName>
    </submittedName>
</protein>
<dbReference type="InterPro" id="IPR005901">
    <property type="entry name" value="GLPGLI"/>
</dbReference>
<gene>
    <name evidence="3" type="ORF">NCTC13560_02174</name>
    <name evidence="2" type="ORF">SAMN05421682_1236</name>
</gene>
<evidence type="ECO:0000313" key="4">
    <source>
        <dbReference type="Proteomes" id="UP000185725"/>
    </source>
</evidence>
<proteinExistence type="predicted"/>
<dbReference type="Proteomes" id="UP000185725">
    <property type="component" value="Unassembled WGS sequence"/>
</dbReference>
<reference evidence="3 5" key="2">
    <citation type="submission" date="2018-06" db="EMBL/GenBank/DDBJ databases">
        <authorList>
            <consortium name="Pathogen Informatics"/>
            <person name="Doyle S."/>
        </authorList>
    </citation>
    <scope>NUCLEOTIDE SEQUENCE [LARGE SCALE GENOMIC DNA]</scope>
    <source>
        <strain evidence="3 5">NCTC13560</strain>
    </source>
</reference>
<evidence type="ECO:0000313" key="2">
    <source>
        <dbReference type="EMBL" id="SIR39521.1"/>
    </source>
</evidence>
<dbReference type="Proteomes" id="UP000255231">
    <property type="component" value="Unassembled WGS sequence"/>
</dbReference>
<feature type="signal peptide" evidence="1">
    <location>
        <begin position="1"/>
        <end position="18"/>
    </location>
</feature>
<reference evidence="2 4" key="1">
    <citation type="submission" date="2017-01" db="EMBL/GenBank/DDBJ databases">
        <authorList>
            <person name="Varghese N."/>
            <person name="Submissions S."/>
        </authorList>
    </citation>
    <scope>NUCLEOTIDE SEQUENCE [LARGE SCALE GENOMIC DNA]</scope>
    <source>
        <strain evidence="2 4">ATCC 27950</strain>
    </source>
</reference>
<dbReference type="EMBL" id="FTMF01000023">
    <property type="protein sequence ID" value="SIR39521.1"/>
    <property type="molecule type" value="Genomic_DNA"/>
</dbReference>
<dbReference type="EMBL" id="UFVS01000001">
    <property type="protein sequence ID" value="SUX43717.1"/>
    <property type="molecule type" value="Genomic_DNA"/>
</dbReference>
<dbReference type="Pfam" id="PF09697">
    <property type="entry name" value="Porph_ging"/>
    <property type="match status" value="1"/>
</dbReference>
<evidence type="ECO:0000313" key="3">
    <source>
        <dbReference type="EMBL" id="SUX43717.1"/>
    </source>
</evidence>
<accession>A0A381FB13</accession>
<organism evidence="3 5">
    <name type="scientific">Chryseobacterium indoltheticum</name>
    <dbReference type="NCBI Taxonomy" id="254"/>
    <lineage>
        <taxon>Bacteria</taxon>
        <taxon>Pseudomonadati</taxon>
        <taxon>Bacteroidota</taxon>
        <taxon>Flavobacteriia</taxon>
        <taxon>Flavobacteriales</taxon>
        <taxon>Weeksellaceae</taxon>
        <taxon>Chryseobacterium group</taxon>
        <taxon>Chryseobacterium</taxon>
    </lineage>
</organism>
<keyword evidence="1" id="KW-0732">Signal</keyword>
<keyword evidence="4" id="KW-1185">Reference proteome</keyword>
<dbReference type="KEGG" id="cil:EG358_07815"/>
<dbReference type="OrthoDB" id="1440774at2"/>